<keyword evidence="4" id="KW-1185">Reference proteome</keyword>
<dbReference type="RefSeq" id="WP_264503430.1">
    <property type="nucleotide sequence ID" value="NZ_JAPDDS010000018.1"/>
</dbReference>
<evidence type="ECO:0000256" key="1">
    <source>
        <dbReference type="SAM" id="MobiDB-lite"/>
    </source>
</evidence>
<feature type="transmembrane region" description="Helical" evidence="2">
    <location>
        <begin position="25"/>
        <end position="43"/>
    </location>
</feature>
<feature type="transmembrane region" description="Helical" evidence="2">
    <location>
        <begin position="55"/>
        <end position="77"/>
    </location>
</feature>
<feature type="region of interest" description="Disordered" evidence="1">
    <location>
        <begin position="375"/>
        <end position="400"/>
    </location>
</feature>
<evidence type="ECO:0008006" key="5">
    <source>
        <dbReference type="Google" id="ProtNLM"/>
    </source>
</evidence>
<evidence type="ECO:0000313" key="4">
    <source>
        <dbReference type="Proteomes" id="UP001207930"/>
    </source>
</evidence>
<keyword evidence="2" id="KW-0812">Transmembrane</keyword>
<name>A0ABT3FV89_9BACT</name>
<dbReference type="EMBL" id="JAPDDS010000018">
    <property type="protein sequence ID" value="MCW1887475.1"/>
    <property type="molecule type" value="Genomic_DNA"/>
</dbReference>
<feature type="transmembrane region" description="Helical" evidence="2">
    <location>
        <begin position="157"/>
        <end position="177"/>
    </location>
</feature>
<feature type="transmembrane region" description="Helical" evidence="2">
    <location>
        <begin position="122"/>
        <end position="145"/>
    </location>
</feature>
<dbReference type="Proteomes" id="UP001207930">
    <property type="component" value="Unassembled WGS sequence"/>
</dbReference>
<comment type="caution">
    <text evidence="3">The sequence shown here is derived from an EMBL/GenBank/DDBJ whole genome shotgun (WGS) entry which is preliminary data.</text>
</comment>
<accession>A0ABT3FV89</accession>
<reference evidence="3 4" key="1">
    <citation type="submission" date="2022-10" db="EMBL/GenBank/DDBJ databases">
        <title>Luteolibacter flavescens strain MCCC 1K03193, whole genome shotgun sequencing project.</title>
        <authorList>
            <person name="Zhao G."/>
            <person name="Shen L."/>
        </authorList>
    </citation>
    <scope>NUCLEOTIDE SEQUENCE [LARGE SCALE GENOMIC DNA]</scope>
    <source>
        <strain evidence="3 4">MCCC 1K03193</strain>
    </source>
</reference>
<organism evidence="3 4">
    <name type="scientific">Luteolibacter flavescens</name>
    <dbReference type="NCBI Taxonomy" id="1859460"/>
    <lineage>
        <taxon>Bacteria</taxon>
        <taxon>Pseudomonadati</taxon>
        <taxon>Verrucomicrobiota</taxon>
        <taxon>Verrucomicrobiia</taxon>
        <taxon>Verrucomicrobiales</taxon>
        <taxon>Verrucomicrobiaceae</taxon>
        <taxon>Luteolibacter</taxon>
    </lineage>
</organism>
<keyword evidence="2" id="KW-0472">Membrane</keyword>
<sequence length="400" mass="45303">MRILDPLLFLTGHRGAIERIAATRHAWIVGAILVLSAGIARNYDHLDLLRNPEWFIGPFAASMVSIVFIFLWISGPLKLFKLGRGGPQFLAFLTFAWLTAPCAWIYGIPVESMTDMVTATKWNIAFLAIVSLWRVALMTRMVAVLTGVTHMRALPLILAPAALEMMVGSFFKSLSLIQIMGGVRLPPHTELLQQASQFTTIASFWVFVVVIIQSIYYRSRPAFSPLSRPPAPLPKSWIALASTALVLWAIAAVPFHPRIANRDRLTSLIDAKDYREAIEFASARTRADFPPHHYLPPEPDGYRFPFELLEALPADAPDWLRREWESSAIDALWFNLPYSSERWEDMERRLPKITALMRARADEIRQARPRNSDEMDFLRRFDSITKPQATKPSTPLSPEP</sequence>
<protein>
    <recommendedName>
        <fullName evidence="5">DUF4153 domain-containing protein</fullName>
    </recommendedName>
</protein>
<feature type="compositionally biased region" description="Polar residues" evidence="1">
    <location>
        <begin position="385"/>
        <end position="394"/>
    </location>
</feature>
<feature type="transmembrane region" description="Helical" evidence="2">
    <location>
        <begin position="89"/>
        <end position="110"/>
    </location>
</feature>
<keyword evidence="2" id="KW-1133">Transmembrane helix</keyword>
<feature type="transmembrane region" description="Helical" evidence="2">
    <location>
        <begin position="237"/>
        <end position="255"/>
    </location>
</feature>
<evidence type="ECO:0000313" key="3">
    <source>
        <dbReference type="EMBL" id="MCW1887475.1"/>
    </source>
</evidence>
<gene>
    <name evidence="3" type="ORF">OKA04_22255</name>
</gene>
<evidence type="ECO:0000256" key="2">
    <source>
        <dbReference type="SAM" id="Phobius"/>
    </source>
</evidence>
<proteinExistence type="predicted"/>
<feature type="transmembrane region" description="Helical" evidence="2">
    <location>
        <begin position="198"/>
        <end position="217"/>
    </location>
</feature>